<sequence>MASELAPEWTDGDACSRCQSGFTTFNRKHHCRNCGRVFDSLCCHKLLALPHWGYRDPVRVCEGCYNLILRDGTKAAPPSAIRMPAQKPAAQSRAQDAADADLLKAIQLSLAESGRQEAGPAINSNRPEPPADEEEDDEMKAAIEASLKDMHSGNKTQNIEQVAESHPPRSTSHPQYNHQAKPSYELATADRDAILSFAQSVNQQQQGPPQPELAYAADRALNAKSRLLSGVSETEAKERLLIDMHAKMSESVRLYNRLLESQIEQRRNTPMHTSGPVNEVPYYQQHMPRYNTASIVPPQPAPIPSLPFSAPPIEEHRVAPSAPPTSIPQQQTIAAQTRPQPISAPYDGYPNEYQHSYPQQQVLASAPEPAPVQAPPPQQPPQISQQPIQQHQQQAKINALAGLPSAPSGLVQSPSQYEQPQSQPQQQEAMLIEL</sequence>
<dbReference type="GO" id="GO:0033565">
    <property type="term" value="C:ESCRT-0 complex"/>
    <property type="evidence" value="ECO:0007669"/>
    <property type="project" value="TreeGrafter"/>
</dbReference>
<keyword evidence="8" id="KW-1185">Reference proteome</keyword>
<dbReference type="GO" id="GO:0043130">
    <property type="term" value="F:ubiquitin binding"/>
    <property type="evidence" value="ECO:0007669"/>
    <property type="project" value="TreeGrafter"/>
</dbReference>
<feature type="compositionally biased region" description="Pro residues" evidence="5">
    <location>
        <begin position="368"/>
        <end position="380"/>
    </location>
</feature>
<reference evidence="7 8" key="1">
    <citation type="journal article" date="2012" name="Fungal Genet. Biol.">
        <title>The genome of the xerotolerant mold Wallemia sebi reveals adaptations to osmotic stress and suggests cryptic sexual reproduction.</title>
        <authorList>
            <person name="Padamsee M."/>
            <person name="Kumar T.K.A."/>
            <person name="Riley R."/>
            <person name="Binder M."/>
            <person name="Boyd A."/>
            <person name="Calvo A.M."/>
            <person name="Furukawa K."/>
            <person name="Hesse C."/>
            <person name="Hohmann S."/>
            <person name="James T.Y."/>
            <person name="LaButti K."/>
            <person name="Lapidus A."/>
            <person name="Lindquist E."/>
            <person name="Lucas S."/>
            <person name="Miller K."/>
            <person name="Shantappa S."/>
            <person name="Grigoriev I.V."/>
            <person name="Hibbett D.S."/>
            <person name="McLaughlin D.J."/>
            <person name="Spatafora J.W."/>
            <person name="Aime M.C."/>
        </authorList>
    </citation>
    <scope>NUCLEOTIDE SEQUENCE [LARGE SCALE GENOMIC DNA]</scope>
    <source>
        <strain evidence="8">ATCC MYA-4683 / CBS 633.66</strain>
    </source>
</reference>
<dbReference type="Gene3D" id="1.20.5.1940">
    <property type="match status" value="1"/>
</dbReference>
<dbReference type="GeneID" id="18475553"/>
<gene>
    <name evidence="7" type="ORF">WALSEDRAFT_69238</name>
</gene>
<name>I4YAT6_WALMC</name>
<dbReference type="GO" id="GO:0043328">
    <property type="term" value="P:protein transport to vacuole involved in ubiquitin-dependent protein catabolic process via the multivesicular body sorting pathway"/>
    <property type="evidence" value="ECO:0007669"/>
    <property type="project" value="TreeGrafter"/>
</dbReference>
<evidence type="ECO:0000313" key="7">
    <source>
        <dbReference type="EMBL" id="EIM21078.1"/>
    </source>
</evidence>
<evidence type="ECO:0000256" key="3">
    <source>
        <dbReference type="ARBA" id="ARBA00022833"/>
    </source>
</evidence>
<dbReference type="EMBL" id="JH668234">
    <property type="protein sequence ID" value="EIM21078.1"/>
    <property type="molecule type" value="Genomic_DNA"/>
</dbReference>
<feature type="domain" description="FYVE-type" evidence="6">
    <location>
        <begin position="9"/>
        <end position="69"/>
    </location>
</feature>
<keyword evidence="2 4" id="KW-0863">Zinc-finger</keyword>
<dbReference type="STRING" id="671144.I4YAT6"/>
<dbReference type="OMA" id="QHPAYNK"/>
<dbReference type="InterPro" id="IPR013083">
    <property type="entry name" value="Znf_RING/FYVE/PHD"/>
</dbReference>
<dbReference type="Gene3D" id="6.10.140.100">
    <property type="match status" value="1"/>
</dbReference>
<dbReference type="InterPro" id="IPR017455">
    <property type="entry name" value="Znf_FYVE-rel"/>
</dbReference>
<keyword evidence="1" id="KW-0479">Metal-binding</keyword>
<organism evidence="7 8">
    <name type="scientific">Wallemia mellicola (strain ATCC MYA-4683 / CBS 633.66)</name>
    <name type="common">Wallemia sebi (CBS 633.66)</name>
    <dbReference type="NCBI Taxonomy" id="671144"/>
    <lineage>
        <taxon>Eukaryota</taxon>
        <taxon>Fungi</taxon>
        <taxon>Dikarya</taxon>
        <taxon>Basidiomycota</taxon>
        <taxon>Wallemiomycotina</taxon>
        <taxon>Wallemiomycetes</taxon>
        <taxon>Wallemiales</taxon>
        <taxon>Wallemiaceae</taxon>
        <taxon>Wallemia</taxon>
    </lineage>
</organism>
<evidence type="ECO:0000259" key="6">
    <source>
        <dbReference type="PROSITE" id="PS50178"/>
    </source>
</evidence>
<dbReference type="GO" id="GO:0008270">
    <property type="term" value="F:zinc ion binding"/>
    <property type="evidence" value="ECO:0007669"/>
    <property type="project" value="UniProtKB-KW"/>
</dbReference>
<dbReference type="InParanoid" id="I4YAT6"/>
<protein>
    <submittedName>
        <fullName evidence="7">FYVE-domain-containing protein</fullName>
    </submittedName>
</protein>
<dbReference type="Pfam" id="PF01363">
    <property type="entry name" value="FYVE"/>
    <property type="match status" value="1"/>
</dbReference>
<evidence type="ECO:0000256" key="4">
    <source>
        <dbReference type="PROSITE-ProRule" id="PRU00091"/>
    </source>
</evidence>
<dbReference type="PANTHER" id="PTHR47794:SF1">
    <property type="entry name" value="VACUOLAR PROTEIN SORTING-ASSOCIATED PROTEIN 27"/>
    <property type="match status" value="1"/>
</dbReference>
<dbReference type="InterPro" id="IPR000306">
    <property type="entry name" value="Znf_FYVE"/>
</dbReference>
<dbReference type="Gene3D" id="3.30.40.10">
    <property type="entry name" value="Zinc/RING finger domain, C3HC4 (zinc finger)"/>
    <property type="match status" value="1"/>
</dbReference>
<feature type="compositionally biased region" description="Low complexity" evidence="5">
    <location>
        <begin position="412"/>
        <end position="428"/>
    </location>
</feature>
<dbReference type="SMART" id="SM00064">
    <property type="entry name" value="FYVE"/>
    <property type="match status" value="1"/>
</dbReference>
<dbReference type="PROSITE" id="PS50178">
    <property type="entry name" value="ZF_FYVE"/>
    <property type="match status" value="1"/>
</dbReference>
<proteinExistence type="predicted"/>
<accession>I4YAT6</accession>
<feature type="compositionally biased region" description="Polar residues" evidence="5">
    <location>
        <begin position="327"/>
        <end position="340"/>
    </location>
</feature>
<feature type="region of interest" description="Disordered" evidence="5">
    <location>
        <begin position="295"/>
        <end position="434"/>
    </location>
</feature>
<feature type="region of interest" description="Disordered" evidence="5">
    <location>
        <begin position="160"/>
        <end position="179"/>
    </location>
</feature>
<dbReference type="KEGG" id="wse:WALSEDRAFT_69238"/>
<evidence type="ECO:0000256" key="2">
    <source>
        <dbReference type="ARBA" id="ARBA00022771"/>
    </source>
</evidence>
<dbReference type="eggNOG" id="KOG1818">
    <property type="taxonomic scope" value="Eukaryota"/>
</dbReference>
<dbReference type="InterPro" id="IPR011011">
    <property type="entry name" value="Znf_FYVE_PHD"/>
</dbReference>
<keyword evidence="3" id="KW-0862">Zinc</keyword>
<dbReference type="OrthoDB" id="957735at2759"/>
<dbReference type="GO" id="GO:0032266">
    <property type="term" value="F:phosphatidylinositol-3-phosphate binding"/>
    <property type="evidence" value="ECO:0007669"/>
    <property type="project" value="TreeGrafter"/>
</dbReference>
<evidence type="ECO:0000256" key="5">
    <source>
        <dbReference type="SAM" id="MobiDB-lite"/>
    </source>
</evidence>
<dbReference type="FunCoup" id="I4YAT6">
    <property type="interactions" value="89"/>
</dbReference>
<dbReference type="Proteomes" id="UP000005242">
    <property type="component" value="Unassembled WGS sequence"/>
</dbReference>
<dbReference type="HOGENOM" id="CLU_590801_0_0_1"/>
<dbReference type="PANTHER" id="PTHR47794">
    <property type="entry name" value="VACUOLAR PROTEIN SORTING-ASSOCIATED PROTEIN 27"/>
    <property type="match status" value="1"/>
</dbReference>
<dbReference type="SUPFAM" id="SSF57903">
    <property type="entry name" value="FYVE/PHD zinc finger"/>
    <property type="match status" value="1"/>
</dbReference>
<feature type="region of interest" description="Disordered" evidence="5">
    <location>
        <begin position="113"/>
        <end position="138"/>
    </location>
</feature>
<evidence type="ECO:0000256" key="1">
    <source>
        <dbReference type="ARBA" id="ARBA00022723"/>
    </source>
</evidence>
<feature type="compositionally biased region" description="Low complexity" evidence="5">
    <location>
        <begin position="381"/>
        <end position="395"/>
    </location>
</feature>
<dbReference type="AlphaFoldDB" id="I4YAT6"/>
<feature type="compositionally biased region" description="Polar residues" evidence="5">
    <location>
        <begin position="353"/>
        <end position="363"/>
    </location>
</feature>
<evidence type="ECO:0000313" key="8">
    <source>
        <dbReference type="Proteomes" id="UP000005242"/>
    </source>
</evidence>
<dbReference type="RefSeq" id="XP_006958761.1">
    <property type="nucleotide sequence ID" value="XM_006958699.1"/>
</dbReference>
<dbReference type="GO" id="GO:0006623">
    <property type="term" value="P:protein targeting to vacuole"/>
    <property type="evidence" value="ECO:0007669"/>
    <property type="project" value="TreeGrafter"/>
</dbReference>
<feature type="compositionally biased region" description="Polar residues" evidence="5">
    <location>
        <begin position="168"/>
        <end position="179"/>
    </location>
</feature>